<dbReference type="KEGG" id="gni:GNIT_3127"/>
<dbReference type="Proteomes" id="UP000009282">
    <property type="component" value="Chromosome"/>
</dbReference>
<reference evidence="1 2" key="1">
    <citation type="journal article" date="2011" name="J. Bacteriol.">
        <title>Complete genome sequence of seawater bacterium Glaciecola nitratireducens FR1064T.</title>
        <authorList>
            <person name="Bian F."/>
            <person name="Qin Q.L."/>
            <person name="Xie B.B."/>
            <person name="Shu Y.L."/>
            <person name="Zhang X.Y."/>
            <person name="Yu Y."/>
            <person name="Chen B."/>
            <person name="Chen X.L."/>
            <person name="Zhou B.C."/>
            <person name="Zhang Y.Z."/>
        </authorList>
    </citation>
    <scope>NUCLEOTIDE SEQUENCE [LARGE SCALE GENOMIC DNA]</scope>
    <source>
        <strain evidence="2">JCM 12485 / KCTC 12276 / FR1064</strain>
    </source>
</reference>
<gene>
    <name evidence="1" type="ordered locus">GNIT_3127</name>
</gene>
<accession>G4QIR7</accession>
<protein>
    <submittedName>
        <fullName evidence="1">Uncharacterized protein</fullName>
    </submittedName>
</protein>
<sequence length="137" mass="14895">MLMMLPILGLTGCSSIDQPVAKVALVTPFVQKSEPVSPRIVELLEGEVTMNADNQIAKVPDSEMKSTATLYKFSPVFYSARGQFCQFLSDGTTRQLYCKNVGGDWFAVPAVLSDMQALEETLASPLSKQNERGSGND</sequence>
<dbReference type="HOGENOM" id="CLU_1862332_0_0_6"/>
<evidence type="ECO:0000313" key="1">
    <source>
        <dbReference type="EMBL" id="AEP31222.1"/>
    </source>
</evidence>
<name>G4QIR7_GLANF</name>
<evidence type="ECO:0000313" key="2">
    <source>
        <dbReference type="Proteomes" id="UP000009282"/>
    </source>
</evidence>
<dbReference type="STRING" id="1085623.GNIT_3127"/>
<proteinExistence type="predicted"/>
<organism evidence="1 2">
    <name type="scientific">Glaciecola nitratireducens (strain JCM 12485 / KCTC 12276 / FR1064)</name>
    <dbReference type="NCBI Taxonomy" id="1085623"/>
    <lineage>
        <taxon>Bacteria</taxon>
        <taxon>Pseudomonadati</taxon>
        <taxon>Pseudomonadota</taxon>
        <taxon>Gammaproteobacteria</taxon>
        <taxon>Alteromonadales</taxon>
        <taxon>Alteromonadaceae</taxon>
        <taxon>Brumicola</taxon>
    </lineage>
</organism>
<dbReference type="AlphaFoldDB" id="G4QIR7"/>
<keyword evidence="2" id="KW-1185">Reference proteome</keyword>
<dbReference type="EMBL" id="CP003060">
    <property type="protein sequence ID" value="AEP31222.1"/>
    <property type="molecule type" value="Genomic_DNA"/>
</dbReference>